<dbReference type="Proteomes" id="UP000053669">
    <property type="component" value="Unassembled WGS sequence"/>
</dbReference>
<evidence type="ECO:0000313" key="1">
    <source>
        <dbReference type="EMBL" id="KUN58310.1"/>
    </source>
</evidence>
<comment type="caution">
    <text evidence="1">The sequence shown here is derived from an EMBL/GenBank/DDBJ whole genome shotgun (WGS) entry which is preliminary data.</text>
</comment>
<gene>
    <name evidence="1" type="ORF">AQJ46_43770</name>
</gene>
<organism evidence="1 2">
    <name type="scientific">Streptomyces canus</name>
    <dbReference type="NCBI Taxonomy" id="58343"/>
    <lineage>
        <taxon>Bacteria</taxon>
        <taxon>Bacillati</taxon>
        <taxon>Actinomycetota</taxon>
        <taxon>Actinomycetes</taxon>
        <taxon>Kitasatosporales</taxon>
        <taxon>Streptomycetaceae</taxon>
        <taxon>Streptomyces</taxon>
        <taxon>Streptomyces aurantiacus group</taxon>
    </lineage>
</organism>
<evidence type="ECO:0000313" key="2">
    <source>
        <dbReference type="Proteomes" id="UP000053669"/>
    </source>
</evidence>
<protein>
    <submittedName>
        <fullName evidence="1">Uncharacterized protein</fullName>
    </submittedName>
</protein>
<name>A0A101RME4_9ACTN</name>
<dbReference type="AlphaFoldDB" id="A0A101RME4"/>
<accession>A0A101RME4</accession>
<proteinExistence type="predicted"/>
<reference evidence="1 2" key="1">
    <citation type="submission" date="2015-10" db="EMBL/GenBank/DDBJ databases">
        <title>Draft genome sequence of Streptomyces canus DSM 40017, type strain for the species Streptomyces canus.</title>
        <authorList>
            <person name="Ruckert C."/>
            <person name="Winkler A."/>
            <person name="Kalinowski J."/>
            <person name="Kampfer P."/>
            <person name="Glaeser S."/>
        </authorList>
    </citation>
    <scope>NUCLEOTIDE SEQUENCE [LARGE SCALE GENOMIC DNA]</scope>
    <source>
        <strain evidence="1 2">DSM 40017</strain>
    </source>
</reference>
<sequence length="85" mass="8494">MRGEVGDLGDHPAGGRIVDVEGAGHARCGEVEVGQDPVGVGEDSEVGVGEGAHGGHLASWAERTVSMAAISCRNSPLVELTSSSA</sequence>
<dbReference type="EMBL" id="LMWU01000062">
    <property type="protein sequence ID" value="KUN58310.1"/>
    <property type="molecule type" value="Genomic_DNA"/>
</dbReference>